<dbReference type="AlphaFoldDB" id="A0A9Q1BCU3"/>
<feature type="compositionally biased region" description="Basic residues" evidence="5">
    <location>
        <begin position="660"/>
        <end position="669"/>
    </location>
</feature>
<evidence type="ECO:0000256" key="2">
    <source>
        <dbReference type="ARBA" id="ARBA00023125"/>
    </source>
</evidence>
<feature type="DNA-binding region" description="HMG box" evidence="4">
    <location>
        <begin position="222"/>
        <end position="286"/>
    </location>
</feature>
<dbReference type="GO" id="GO:0003677">
    <property type="term" value="F:DNA binding"/>
    <property type="evidence" value="ECO:0007669"/>
    <property type="project" value="UniProtKB-UniRule"/>
</dbReference>
<feature type="domain" description="HMG box" evidence="6">
    <location>
        <begin position="411"/>
        <end position="466"/>
    </location>
</feature>
<organism evidence="7 8">
    <name type="scientific">Holothuria leucospilota</name>
    <name type="common">Black long sea cucumber</name>
    <name type="synonym">Mertensiothuria leucospilota</name>
    <dbReference type="NCBI Taxonomy" id="206669"/>
    <lineage>
        <taxon>Eukaryota</taxon>
        <taxon>Metazoa</taxon>
        <taxon>Echinodermata</taxon>
        <taxon>Eleutherozoa</taxon>
        <taxon>Echinozoa</taxon>
        <taxon>Holothuroidea</taxon>
        <taxon>Aspidochirotacea</taxon>
        <taxon>Aspidochirotida</taxon>
        <taxon>Holothuriidae</taxon>
        <taxon>Holothuria</taxon>
    </lineage>
</organism>
<dbReference type="PROSITE" id="PS50118">
    <property type="entry name" value="HMG_BOX_2"/>
    <property type="match status" value="5"/>
</dbReference>
<feature type="domain" description="HMG box" evidence="6">
    <location>
        <begin position="575"/>
        <end position="641"/>
    </location>
</feature>
<feature type="DNA-binding region" description="HMG box" evidence="4">
    <location>
        <begin position="575"/>
        <end position="641"/>
    </location>
</feature>
<feature type="compositionally biased region" description="Low complexity" evidence="5">
    <location>
        <begin position="750"/>
        <end position="762"/>
    </location>
</feature>
<feature type="domain" description="HMG box" evidence="6">
    <location>
        <begin position="316"/>
        <end position="380"/>
    </location>
</feature>
<dbReference type="Pfam" id="PF00505">
    <property type="entry name" value="HMG_box"/>
    <property type="match status" value="3"/>
</dbReference>
<feature type="DNA-binding region" description="HMG box" evidence="4">
    <location>
        <begin position="411"/>
        <end position="466"/>
    </location>
</feature>
<dbReference type="EMBL" id="JAIZAY010000022">
    <property type="protein sequence ID" value="KAJ8020479.1"/>
    <property type="molecule type" value="Genomic_DNA"/>
</dbReference>
<accession>A0A9Q1BCU3</accession>
<evidence type="ECO:0000256" key="1">
    <source>
        <dbReference type="ARBA" id="ARBA00004123"/>
    </source>
</evidence>
<dbReference type="SUPFAM" id="SSF47095">
    <property type="entry name" value="HMG-box"/>
    <property type="match status" value="5"/>
</dbReference>
<sequence>MADNSGGSSSAGANPVTVKQEKGLKRTGSGSDDGPQAKVPRVEFSMEDRVTLLGMVKAQLPKRDSHTYKSTMAKFEWNKVKFGSYTADQCRQEFEYIQADIRKYKSATEIVDEALSLVRSPSYFHKISSLYPNMPKKPLTPFFQYYSEKNKSVKEKNPTFSQTKISQVLSEKYKGLPEKKKQKYVQRYASEMKEYEEKKNLFYKNHPELQLASAKKGERNKAPSTPTPYRLWLNKQLQDKPDVKRSEVESEMRQQWRNISDKKRLKWIQLSLKHQQEYEKSLEEYAKTHENFKPTTKPLLTKTEKALYDKHQGKPTRPPMNGYSLFCSHFMKLKNGMTATQRMQACSKEWKKLSEKERMEYANRTAQAMKEYFENLQKYVETLPPEEQLLYRKELEASRRPTKPKKKPVTKKNGFSGVEVYVAEMKEKFEKKNPSLKAKTVEKTLTEKYKALPAAKKKKYEEKAKEMNALSSDSDSSDDDDDDDEDDDDDDDDDDEEEEEEEDNESEDEDPMARDLWIEHNLQSYMQVHKLKEGRAKKSLQLAWENLEKSKKVPWRKQAVQVQARMKQLLDGHPKKPHTSAYGIFTSEIIKGEDIAHLAHKEKMKAVGVKWKETSKVEKNKYEAKKERLWKKYRKDVEKYRKTLSESDQQLLERAMKVKSSMKGKKKGSKATQGAEEEETSSDEESESESEEEEASSSEEESDDEEEEEEEGAEENTEEGKKGTEETESDEEEQKPDVTKESQSSDEESSSSSGSSSGSDSE</sequence>
<feature type="DNA-binding region" description="HMG box" evidence="4">
    <location>
        <begin position="316"/>
        <end position="380"/>
    </location>
</feature>
<evidence type="ECO:0000256" key="3">
    <source>
        <dbReference type="ARBA" id="ARBA00023242"/>
    </source>
</evidence>
<dbReference type="PANTHER" id="PTHR46318">
    <property type="entry name" value="UPSTREAM BINDING TRANSCRIPTION FACTOR"/>
    <property type="match status" value="1"/>
</dbReference>
<dbReference type="Gene3D" id="1.10.30.10">
    <property type="entry name" value="High mobility group box domain"/>
    <property type="match status" value="6"/>
</dbReference>
<dbReference type="PANTHER" id="PTHR46318:SF3">
    <property type="entry name" value="UPSTREAM BINDING TRANSCRIPTION FACTOR"/>
    <property type="match status" value="1"/>
</dbReference>
<evidence type="ECO:0000313" key="7">
    <source>
        <dbReference type="EMBL" id="KAJ8020479.1"/>
    </source>
</evidence>
<evidence type="ECO:0000259" key="6">
    <source>
        <dbReference type="PROSITE" id="PS50118"/>
    </source>
</evidence>
<proteinExistence type="predicted"/>
<feature type="DNA-binding region" description="HMG box" evidence="4">
    <location>
        <begin position="135"/>
        <end position="203"/>
    </location>
</feature>
<keyword evidence="8" id="KW-1185">Reference proteome</keyword>
<keyword evidence="2 4" id="KW-0238">DNA-binding</keyword>
<feature type="region of interest" description="Disordered" evidence="5">
    <location>
        <begin position="1"/>
        <end position="41"/>
    </location>
</feature>
<dbReference type="OrthoDB" id="1919336at2759"/>
<dbReference type="InterPro" id="IPR009071">
    <property type="entry name" value="HMG_box_dom"/>
</dbReference>
<feature type="domain" description="HMG box" evidence="6">
    <location>
        <begin position="135"/>
        <end position="203"/>
    </location>
</feature>
<comment type="caution">
    <text evidence="7">The sequence shown here is derived from an EMBL/GenBank/DDBJ whole genome shotgun (WGS) entry which is preliminary data.</text>
</comment>
<name>A0A9Q1BCU3_HOLLE</name>
<feature type="compositionally biased region" description="Acidic residues" evidence="5">
    <location>
        <begin position="475"/>
        <end position="510"/>
    </location>
</feature>
<keyword evidence="3 4" id="KW-0539">Nucleus</keyword>
<evidence type="ECO:0000256" key="5">
    <source>
        <dbReference type="SAM" id="MobiDB-lite"/>
    </source>
</evidence>
<dbReference type="InterPro" id="IPR051762">
    <property type="entry name" value="UBF1"/>
</dbReference>
<feature type="domain" description="HMG box" evidence="6">
    <location>
        <begin position="222"/>
        <end position="286"/>
    </location>
</feature>
<dbReference type="GO" id="GO:0005634">
    <property type="term" value="C:nucleus"/>
    <property type="evidence" value="ECO:0007669"/>
    <property type="project" value="UniProtKB-SubCell"/>
</dbReference>
<dbReference type="CDD" id="cd21998">
    <property type="entry name" value="HMG-box_UBF1_rpt1-like"/>
    <property type="match status" value="1"/>
</dbReference>
<feature type="region of interest" description="Disordered" evidence="5">
    <location>
        <begin position="454"/>
        <end position="518"/>
    </location>
</feature>
<dbReference type="InterPro" id="IPR036910">
    <property type="entry name" value="HMG_box_dom_sf"/>
</dbReference>
<evidence type="ECO:0000313" key="8">
    <source>
        <dbReference type="Proteomes" id="UP001152320"/>
    </source>
</evidence>
<comment type="subcellular location">
    <subcellularLocation>
        <location evidence="1">Nucleus</location>
    </subcellularLocation>
</comment>
<protein>
    <submittedName>
        <fullName evidence="7">Nucleolar transcription factor 1</fullName>
    </submittedName>
</protein>
<feature type="compositionally biased region" description="Low complexity" evidence="5">
    <location>
        <begin position="1"/>
        <end position="13"/>
    </location>
</feature>
<feature type="region of interest" description="Disordered" evidence="5">
    <location>
        <begin position="655"/>
        <end position="762"/>
    </location>
</feature>
<dbReference type="SMART" id="SM00398">
    <property type="entry name" value="HMG"/>
    <property type="match status" value="5"/>
</dbReference>
<dbReference type="Proteomes" id="UP001152320">
    <property type="component" value="Chromosome 22"/>
</dbReference>
<gene>
    <name evidence="7" type="ORF">HOLleu_40079</name>
</gene>
<evidence type="ECO:0000256" key="4">
    <source>
        <dbReference type="PROSITE-ProRule" id="PRU00267"/>
    </source>
</evidence>
<feature type="compositionally biased region" description="Acidic residues" evidence="5">
    <location>
        <begin position="675"/>
        <end position="717"/>
    </location>
</feature>
<reference evidence="7" key="1">
    <citation type="submission" date="2021-10" db="EMBL/GenBank/DDBJ databases">
        <title>Tropical sea cucumber genome reveals ecological adaptation and Cuvierian tubules defense mechanism.</title>
        <authorList>
            <person name="Chen T."/>
        </authorList>
    </citation>
    <scope>NUCLEOTIDE SEQUENCE</scope>
    <source>
        <strain evidence="7">Nanhai2018</strain>
        <tissue evidence="7">Muscle</tissue>
    </source>
</reference>